<gene>
    <name evidence="9" type="ORF">C1H46_015071</name>
</gene>
<evidence type="ECO:0000256" key="4">
    <source>
        <dbReference type="ARBA" id="ARBA00022723"/>
    </source>
</evidence>
<keyword evidence="5" id="KW-0863">Zinc-finger</keyword>
<dbReference type="InterPro" id="IPR007650">
    <property type="entry name" value="Zf-FLZ_dom"/>
</dbReference>
<organism evidence="9 10">
    <name type="scientific">Malus baccata</name>
    <name type="common">Siberian crab apple</name>
    <name type="synonym">Pyrus baccata</name>
    <dbReference type="NCBI Taxonomy" id="106549"/>
    <lineage>
        <taxon>Eukaryota</taxon>
        <taxon>Viridiplantae</taxon>
        <taxon>Streptophyta</taxon>
        <taxon>Embryophyta</taxon>
        <taxon>Tracheophyta</taxon>
        <taxon>Spermatophyta</taxon>
        <taxon>Magnoliopsida</taxon>
        <taxon>eudicotyledons</taxon>
        <taxon>Gunneridae</taxon>
        <taxon>Pentapetalae</taxon>
        <taxon>rosids</taxon>
        <taxon>fabids</taxon>
        <taxon>Rosales</taxon>
        <taxon>Rosaceae</taxon>
        <taxon>Amygdaloideae</taxon>
        <taxon>Maleae</taxon>
        <taxon>Malus</taxon>
    </lineage>
</organism>
<dbReference type="STRING" id="106549.A0A540MM54"/>
<name>A0A540MM54_MALBA</name>
<comment type="caution">
    <text evidence="9">The sequence shown here is derived from an EMBL/GenBank/DDBJ whole genome shotgun (WGS) entry which is preliminary data.</text>
</comment>
<dbReference type="EMBL" id="VIEB01000238">
    <property type="protein sequence ID" value="TQD99282.1"/>
    <property type="molecule type" value="Genomic_DNA"/>
</dbReference>
<evidence type="ECO:0000256" key="6">
    <source>
        <dbReference type="PROSITE-ProRule" id="PRU01131"/>
    </source>
</evidence>
<evidence type="ECO:0000313" key="9">
    <source>
        <dbReference type="EMBL" id="TQD99282.1"/>
    </source>
</evidence>
<dbReference type="Pfam" id="PF04570">
    <property type="entry name" value="zf-FLZ"/>
    <property type="match status" value="1"/>
</dbReference>
<keyword evidence="4" id="KW-0479">Metal-binding</keyword>
<keyword evidence="3" id="KW-0963">Cytoplasm</keyword>
<keyword evidence="10" id="KW-1185">Reference proteome</keyword>
<dbReference type="PROSITE" id="PS51795">
    <property type="entry name" value="ZF_FLZ"/>
    <property type="match status" value="1"/>
</dbReference>
<reference evidence="9 10" key="1">
    <citation type="journal article" date="2019" name="G3 (Bethesda)">
        <title>Sequencing of a Wild Apple (Malus baccata) Genome Unravels the Differences Between Cultivated and Wild Apple Species Regarding Disease Resistance and Cold Tolerance.</title>
        <authorList>
            <person name="Chen X."/>
        </authorList>
    </citation>
    <scope>NUCLEOTIDE SEQUENCE [LARGE SCALE GENOMIC DNA]</scope>
    <source>
        <strain evidence="10">cv. Shandingzi</strain>
        <tissue evidence="9">Leaves</tissue>
    </source>
</reference>
<protein>
    <recommendedName>
        <fullName evidence="8">FLZ-type domain-containing protein</fullName>
    </recommendedName>
</protein>
<dbReference type="PANTHER" id="PTHR33059">
    <property type="entry name" value="FCS-LIKE ZINC FINGER 5"/>
    <property type="match status" value="1"/>
</dbReference>
<evidence type="ECO:0000256" key="2">
    <source>
        <dbReference type="ARBA" id="ARBA00009374"/>
    </source>
</evidence>
<sequence length="201" mass="22167">MPEDAAMADSWRGRAKTQAVPTAEEGSGGEEAKKRSLLNLPKSLQSSISMSAKRSRSGGSSSFDDAGVSNHHLLPPKQPAEGSDPRRHVRAGFGNGAKALKPSPEAEKSPPSVLRMSSPETARMGRAAQVDEFLEQCFFCHRKLPHNEDVFMYGPFRAFCSPECRDQQFNMENVKDQPKQARLQSTKTLYSMTNNVNGRRN</sequence>
<dbReference type="PANTHER" id="PTHR33059:SF81">
    <property type="entry name" value="FLZ-TYPE DOMAIN-CONTAINING PROTEIN"/>
    <property type="match status" value="1"/>
</dbReference>
<feature type="compositionally biased region" description="Low complexity" evidence="7">
    <location>
        <begin position="46"/>
        <end position="62"/>
    </location>
</feature>
<evidence type="ECO:0000256" key="1">
    <source>
        <dbReference type="ARBA" id="ARBA00004496"/>
    </source>
</evidence>
<feature type="region of interest" description="Disordered" evidence="7">
    <location>
        <begin position="1"/>
        <end position="118"/>
    </location>
</feature>
<keyword evidence="5" id="KW-0862">Zinc</keyword>
<proteinExistence type="inferred from homology"/>
<dbReference type="GO" id="GO:0005737">
    <property type="term" value="C:cytoplasm"/>
    <property type="evidence" value="ECO:0007669"/>
    <property type="project" value="UniProtKB-SubCell"/>
</dbReference>
<comment type="subcellular location">
    <subcellularLocation>
        <location evidence="1">Cytoplasm</location>
    </subcellularLocation>
</comment>
<dbReference type="GO" id="GO:0008270">
    <property type="term" value="F:zinc ion binding"/>
    <property type="evidence" value="ECO:0007669"/>
    <property type="project" value="UniProtKB-KW"/>
</dbReference>
<feature type="zinc finger region" description="FLZ-type" evidence="6">
    <location>
        <begin position="132"/>
        <end position="176"/>
    </location>
</feature>
<feature type="domain" description="FLZ-type" evidence="8">
    <location>
        <begin position="132"/>
        <end position="176"/>
    </location>
</feature>
<evidence type="ECO:0000256" key="3">
    <source>
        <dbReference type="ARBA" id="ARBA00022490"/>
    </source>
</evidence>
<evidence type="ECO:0000256" key="7">
    <source>
        <dbReference type="SAM" id="MobiDB-lite"/>
    </source>
</evidence>
<evidence type="ECO:0000313" key="10">
    <source>
        <dbReference type="Proteomes" id="UP000315295"/>
    </source>
</evidence>
<comment type="similarity">
    <text evidence="2">Belongs to the FLZ family.</text>
</comment>
<dbReference type="AlphaFoldDB" id="A0A540MM54"/>
<evidence type="ECO:0000256" key="5">
    <source>
        <dbReference type="ARBA" id="ARBA00022771"/>
    </source>
</evidence>
<evidence type="ECO:0000259" key="8">
    <source>
        <dbReference type="PROSITE" id="PS51795"/>
    </source>
</evidence>
<dbReference type="Proteomes" id="UP000315295">
    <property type="component" value="Unassembled WGS sequence"/>
</dbReference>
<accession>A0A540MM54</accession>